<protein>
    <submittedName>
        <fullName evidence="7">Uncharacterized protein</fullName>
    </submittedName>
</protein>
<evidence type="ECO:0000256" key="3">
    <source>
        <dbReference type="ARBA" id="ARBA00023295"/>
    </source>
</evidence>
<dbReference type="InterPro" id="IPR013320">
    <property type="entry name" value="ConA-like_dom_sf"/>
</dbReference>
<dbReference type="SMART" id="SM00640">
    <property type="entry name" value="Glyco_32"/>
    <property type="match status" value="1"/>
</dbReference>
<dbReference type="Pfam" id="PF08244">
    <property type="entry name" value="Glyco_hydro_32C"/>
    <property type="match status" value="1"/>
</dbReference>
<keyword evidence="3 4" id="KW-0326">Glycosidase</keyword>
<gene>
    <name evidence="8" type="ORF">PGT21_029785</name>
    <name evidence="7" type="ORF">PGTUg99_015814</name>
</gene>
<dbReference type="SUPFAM" id="SSF75005">
    <property type="entry name" value="Arabinanase/levansucrase/invertase"/>
    <property type="match status" value="1"/>
</dbReference>
<dbReference type="Pfam" id="PF00251">
    <property type="entry name" value="Glyco_hydro_32N"/>
    <property type="match status" value="2"/>
</dbReference>
<dbReference type="GO" id="GO:0005737">
    <property type="term" value="C:cytoplasm"/>
    <property type="evidence" value="ECO:0007669"/>
    <property type="project" value="TreeGrafter"/>
</dbReference>
<keyword evidence="9" id="KW-1185">Reference proteome</keyword>
<evidence type="ECO:0000256" key="1">
    <source>
        <dbReference type="ARBA" id="ARBA00009902"/>
    </source>
</evidence>
<dbReference type="InterPro" id="IPR023296">
    <property type="entry name" value="Glyco_hydro_beta-prop_sf"/>
</dbReference>
<dbReference type="InterPro" id="IPR013189">
    <property type="entry name" value="Glyco_hydro_32_C"/>
</dbReference>
<dbReference type="PANTHER" id="PTHR42800:SF3">
    <property type="entry name" value="GLYCOSYL HYDROLASE FAMILY 32 N-TERMINAL DOMAIN-CONTAINING PROTEIN"/>
    <property type="match status" value="1"/>
</dbReference>
<dbReference type="Proteomes" id="UP000325313">
    <property type="component" value="Unassembled WGS sequence"/>
</dbReference>
<evidence type="ECO:0000256" key="2">
    <source>
        <dbReference type="ARBA" id="ARBA00022801"/>
    </source>
</evidence>
<dbReference type="PANTHER" id="PTHR42800">
    <property type="entry name" value="EXOINULINASE INUD (AFU_ORTHOLOGUE AFUA_5G00480)"/>
    <property type="match status" value="1"/>
</dbReference>
<organism evidence="7 10">
    <name type="scientific">Puccinia graminis f. sp. tritici</name>
    <dbReference type="NCBI Taxonomy" id="56615"/>
    <lineage>
        <taxon>Eukaryota</taxon>
        <taxon>Fungi</taxon>
        <taxon>Dikarya</taxon>
        <taxon>Basidiomycota</taxon>
        <taxon>Pucciniomycotina</taxon>
        <taxon>Pucciniomycetes</taxon>
        <taxon>Pucciniales</taxon>
        <taxon>Pucciniaceae</taxon>
        <taxon>Puccinia</taxon>
    </lineage>
</organism>
<proteinExistence type="inferred from homology"/>
<keyword evidence="2 4" id="KW-0378">Hydrolase</keyword>
<comment type="caution">
    <text evidence="7">The sequence shown here is derived from an EMBL/GenBank/DDBJ whole genome shotgun (WGS) entry which is preliminary data.</text>
</comment>
<dbReference type="GO" id="GO:0004575">
    <property type="term" value="F:sucrose alpha-glucosidase activity"/>
    <property type="evidence" value="ECO:0007669"/>
    <property type="project" value="TreeGrafter"/>
</dbReference>
<comment type="similarity">
    <text evidence="1 4">Belongs to the glycosyl hydrolase 32 family.</text>
</comment>
<dbReference type="EMBL" id="VDEP01000414">
    <property type="protein sequence ID" value="KAA1086085.1"/>
    <property type="molecule type" value="Genomic_DNA"/>
</dbReference>
<evidence type="ECO:0000313" key="9">
    <source>
        <dbReference type="Proteomes" id="UP000324748"/>
    </source>
</evidence>
<evidence type="ECO:0000313" key="8">
    <source>
        <dbReference type="EMBL" id="KAA1104681.1"/>
    </source>
</evidence>
<feature type="domain" description="Glycosyl hydrolase family 32 C-terminal" evidence="6">
    <location>
        <begin position="564"/>
        <end position="703"/>
    </location>
</feature>
<name>A0A5B0N9Z8_PUCGR</name>
<dbReference type="SUPFAM" id="SSF49899">
    <property type="entry name" value="Concanavalin A-like lectins/glucanases"/>
    <property type="match status" value="1"/>
</dbReference>
<dbReference type="CDD" id="cd18621">
    <property type="entry name" value="GH32_XdINV-like"/>
    <property type="match status" value="1"/>
</dbReference>
<evidence type="ECO:0000313" key="7">
    <source>
        <dbReference type="EMBL" id="KAA1086085.1"/>
    </source>
</evidence>
<dbReference type="Gene3D" id="2.115.10.20">
    <property type="entry name" value="Glycosyl hydrolase domain, family 43"/>
    <property type="match status" value="1"/>
</dbReference>
<evidence type="ECO:0000259" key="5">
    <source>
        <dbReference type="Pfam" id="PF00251"/>
    </source>
</evidence>
<dbReference type="InterPro" id="IPR001362">
    <property type="entry name" value="Glyco_hydro_32"/>
</dbReference>
<evidence type="ECO:0000313" key="10">
    <source>
        <dbReference type="Proteomes" id="UP000325313"/>
    </source>
</evidence>
<dbReference type="Gene3D" id="2.60.120.560">
    <property type="entry name" value="Exo-inulinase, domain 1"/>
    <property type="match status" value="1"/>
</dbReference>
<dbReference type="OrthoDB" id="202537at2759"/>
<reference evidence="9 10" key="1">
    <citation type="submission" date="2019-05" db="EMBL/GenBank/DDBJ databases">
        <title>Emergence of the Ug99 lineage of the wheat stem rust pathogen through somatic hybridization.</title>
        <authorList>
            <person name="Li F."/>
            <person name="Upadhyaya N.M."/>
            <person name="Sperschneider J."/>
            <person name="Matny O."/>
            <person name="Nguyen-Phuc H."/>
            <person name="Mago R."/>
            <person name="Raley C."/>
            <person name="Miller M.E."/>
            <person name="Silverstein K.A.T."/>
            <person name="Henningsen E."/>
            <person name="Hirsch C.D."/>
            <person name="Visser B."/>
            <person name="Pretorius Z.A."/>
            <person name="Steffenson B.J."/>
            <person name="Schwessinger B."/>
            <person name="Dodds P.N."/>
            <person name="Figueroa M."/>
        </authorList>
    </citation>
    <scope>NUCLEOTIDE SEQUENCE [LARGE SCALE GENOMIC DNA]</scope>
    <source>
        <strain evidence="8">21-0</strain>
        <strain evidence="7 10">Ug99</strain>
    </source>
</reference>
<evidence type="ECO:0000256" key="4">
    <source>
        <dbReference type="RuleBase" id="RU362110"/>
    </source>
</evidence>
<feature type="domain" description="Glycosyl hydrolase family 32 N-terminal" evidence="5">
    <location>
        <begin position="111"/>
        <end position="267"/>
    </location>
</feature>
<evidence type="ECO:0000259" key="6">
    <source>
        <dbReference type="Pfam" id="PF08244"/>
    </source>
</evidence>
<dbReference type="InterPro" id="IPR013148">
    <property type="entry name" value="Glyco_hydro_32_N"/>
</dbReference>
<accession>A0A5B0N9Z8</accession>
<feature type="domain" description="Glycosyl hydrolase family 32 N-terminal" evidence="5">
    <location>
        <begin position="326"/>
        <end position="479"/>
    </location>
</feature>
<dbReference type="EMBL" id="VSWC01000041">
    <property type="protein sequence ID" value="KAA1104681.1"/>
    <property type="molecule type" value="Genomic_DNA"/>
</dbReference>
<dbReference type="GO" id="GO:0005987">
    <property type="term" value="P:sucrose catabolic process"/>
    <property type="evidence" value="ECO:0007669"/>
    <property type="project" value="TreeGrafter"/>
</dbReference>
<dbReference type="AlphaFoldDB" id="A0A5B0N9Z8"/>
<sequence length="777" mass="87555">MTRKHDLPTNNRRTTTWVALHLLYGALLLGSFAGASSLLQLAKREEHPQDTFAADKAGPNLSSHNNFPNFLNSTSDSCRIDRSQPPVLDQLIGCKNSSLFHLWRTKARVTGPRGWMNDPMAIFETKSGAYHVGYQCNPDHLVWANISQCSAFTTDFVHFKDHHSWKDPRTIVPTQLYDIRGVFDGTVIKDGWNGHPSIIYTSVFTGPIGARSNPPELEGVETQSVAYTEDDGHTWTKLNFGANGNPVIYKWPENHLSGFRDPFVFKSSEFSRFYANESIVHQLPGNPNALKPSGHNYLLLSGGIRTEVDPIHGGPRLFLYRQTEENNIRDWTYLGPLVSSIAERNQTSEWTGAKGINYECGAITKLDEHGLVKQEDDSADSKTQLNIIATGSEGGRTGPGYWPIWHAVSWDFDADDGNVRSKIDFSGVIDWGKAYAFHLFESKNRQLLVGWTYEDDEKNILTPQRGAQGAFTLFRELFVQVLRNIHPAALQTREHAPSWTTRTEADGSHSLMTVGQRILPEISSAFRKHSKVSALPPQTLSPGFNPGTHQHSLSTNAVRLEKQPKDRYYAISARLEFYADRRELDGEDLGRAKMSRGGFRILSSQNEWTDVYYDPSTEYLVVDRSRSSAIPSFGNSSERAKLRLWPIVNPVTKRVEIEPLNLTIIVDNSVVEVHANERAIITTRVYPWYEDSIGIDYLVEGRPTVVDELHLARHSALSENQNRLGSHAFQPHSVHFTNVEIWDGLVNAWPDRPRDTRLPGVYSHNITSSLYGLWPDL</sequence>
<dbReference type="Proteomes" id="UP000324748">
    <property type="component" value="Unassembled WGS sequence"/>
</dbReference>